<dbReference type="Pfam" id="PF13487">
    <property type="entry name" value="HD_5"/>
    <property type="match status" value="1"/>
</dbReference>
<dbReference type="RefSeq" id="WP_146686947.1">
    <property type="nucleotide sequence ID" value="NZ_LT629750.1"/>
</dbReference>
<evidence type="ECO:0000313" key="2">
    <source>
        <dbReference type="EMBL" id="SDS33829.1"/>
    </source>
</evidence>
<dbReference type="GO" id="GO:0008081">
    <property type="term" value="F:phosphoric diester hydrolase activity"/>
    <property type="evidence" value="ECO:0007669"/>
    <property type="project" value="UniProtKB-ARBA"/>
</dbReference>
<feature type="domain" description="HD-GYP" evidence="1">
    <location>
        <begin position="163"/>
        <end position="349"/>
    </location>
</feature>
<reference evidence="3" key="1">
    <citation type="submission" date="2016-10" db="EMBL/GenBank/DDBJ databases">
        <authorList>
            <person name="Varghese N."/>
            <person name="Submissions S."/>
        </authorList>
    </citation>
    <scope>NUCLEOTIDE SEQUENCE [LARGE SCALE GENOMIC DNA]</scope>
    <source>
        <strain evidence="3">GAS369</strain>
    </source>
</reference>
<evidence type="ECO:0000313" key="3">
    <source>
        <dbReference type="Proteomes" id="UP000243904"/>
    </source>
</evidence>
<dbReference type="AlphaFoldDB" id="A0A1H1RG01"/>
<dbReference type="SUPFAM" id="SSF52172">
    <property type="entry name" value="CheY-like"/>
    <property type="match status" value="1"/>
</dbReference>
<organism evidence="2 3">
    <name type="scientific">Bradyrhizobium canariense</name>
    <dbReference type="NCBI Taxonomy" id="255045"/>
    <lineage>
        <taxon>Bacteria</taxon>
        <taxon>Pseudomonadati</taxon>
        <taxon>Pseudomonadota</taxon>
        <taxon>Alphaproteobacteria</taxon>
        <taxon>Hyphomicrobiales</taxon>
        <taxon>Nitrobacteraceae</taxon>
        <taxon>Bradyrhizobium</taxon>
    </lineage>
</organism>
<name>A0A1H1RG01_9BRAD</name>
<dbReference type="PANTHER" id="PTHR43155">
    <property type="entry name" value="CYCLIC DI-GMP PHOSPHODIESTERASE PA4108-RELATED"/>
    <property type="match status" value="1"/>
</dbReference>
<dbReference type="PANTHER" id="PTHR43155:SF2">
    <property type="entry name" value="CYCLIC DI-GMP PHOSPHODIESTERASE PA4108"/>
    <property type="match status" value="1"/>
</dbReference>
<dbReference type="Proteomes" id="UP000243904">
    <property type="component" value="Chromosome I"/>
</dbReference>
<gene>
    <name evidence="2" type="ORF">SAMN05444158_1748</name>
</gene>
<dbReference type="Gene3D" id="1.10.3210.10">
    <property type="entry name" value="Hypothetical protein af1432"/>
    <property type="match status" value="1"/>
</dbReference>
<accession>A0A1H1RG01</accession>
<keyword evidence="3" id="KW-1185">Reference proteome</keyword>
<dbReference type="InterPro" id="IPR011006">
    <property type="entry name" value="CheY-like_superfamily"/>
</dbReference>
<evidence type="ECO:0000259" key="1">
    <source>
        <dbReference type="PROSITE" id="PS51832"/>
    </source>
</evidence>
<protein>
    <submittedName>
        <fullName evidence="2">HDIG domain-containing protein</fullName>
    </submittedName>
</protein>
<proteinExistence type="predicted"/>
<dbReference type="EMBL" id="LT629750">
    <property type="protein sequence ID" value="SDS33829.1"/>
    <property type="molecule type" value="Genomic_DNA"/>
</dbReference>
<dbReference type="InterPro" id="IPR003607">
    <property type="entry name" value="HD/PDEase_dom"/>
</dbReference>
<sequence>MRIHVVSDNRAELSAVRAMLEQQSTVTSELLGNTGTLSKEIDAVVVTADPRLVENISALKRLSGNLNRIRKRVFLIDQKNRLSIVQAYALGATHVLTNPVSKDQLLAKLFDRAPAEIAPGEILSGGQAAAQAGAASIASMFSAVSIGSPIDVKGAKDAASKIADSIAEDGLSEWLATVRHHHEGTYQHCLLVTGIAVDFGLSLGLGKADIERLHSAAMFHDIGKAKIPLAVLDKPGRLDAEERALIETHPAAGYDALKGNAHISPEILDAVRHHHEYLDGSGYPDALCAESISDIVRVLTISDIFAALIEHRHYKPTMPREQAYEIIRSMQGKLEMPLVAAFKEVALTR</sequence>
<dbReference type="NCBIfam" id="TIGR00277">
    <property type="entry name" value="HDIG"/>
    <property type="match status" value="1"/>
</dbReference>
<dbReference type="Gene3D" id="3.40.50.2300">
    <property type="match status" value="1"/>
</dbReference>
<dbReference type="InterPro" id="IPR006675">
    <property type="entry name" value="HDIG_dom"/>
</dbReference>
<dbReference type="InterPro" id="IPR037522">
    <property type="entry name" value="HD_GYP_dom"/>
</dbReference>
<dbReference type="PROSITE" id="PS51832">
    <property type="entry name" value="HD_GYP"/>
    <property type="match status" value="1"/>
</dbReference>
<dbReference type="SMART" id="SM00471">
    <property type="entry name" value="HDc"/>
    <property type="match status" value="1"/>
</dbReference>
<dbReference type="SUPFAM" id="SSF109604">
    <property type="entry name" value="HD-domain/PDEase-like"/>
    <property type="match status" value="1"/>
</dbReference>
<dbReference type="CDD" id="cd00077">
    <property type="entry name" value="HDc"/>
    <property type="match status" value="1"/>
</dbReference>